<feature type="transmembrane region" description="Helical" evidence="9">
    <location>
        <begin position="478"/>
        <end position="501"/>
    </location>
</feature>
<evidence type="ECO:0000256" key="3">
    <source>
        <dbReference type="ARBA" id="ARBA00022475"/>
    </source>
</evidence>
<feature type="chain" id="PRO_5008358866" description="Urea ABC transporter permease" evidence="10">
    <location>
        <begin position="31"/>
        <end position="542"/>
    </location>
</feature>
<sequence>MNTTLFYSFIRCLILLFCSSSLLFSNLAHAEITSDEQAILQQQLPILSGKNFSQKQQAIEKIAELKKPTIYTFLSALLDGRLSANTQDYFLKETTQGHEQYQQVLQDKTLKALPTDAKRIIINNNIRTLLRNYKAQYQLINGNKNQRLQAMQQILSSNDIAQLDNVKIALPQEKDPQIQTLMHLFLARIDLKQSDVSRHSAALTVLGENALPENLSLLENYLTNAPTDNLKQQAQKAINNIKNKLLIADGVQTISYGLSLGSVLILTAIGLAITFGVMGVINMAHGELMMIGAYTTYVVQLLMPNHITASLFVALPAAFLVSACVGILIETLVVRHLYGRPLETLLATFGVSLILQQAVRTIFSPLNRLVQTPEFMQGEWVIMPNLSITLNRVYIFAFCLICFIALLLIMKRTRLGLEVSAISQNRAMAKAMGINDRKVDMLTFGLGAGIAGLAGVALSQLTNVGPNLGQQYIVDSFMVVVIGGVGNLWGTFFSGLGLGIINKFLEPAFGAVLAKTLVLVLIILFIQKYPRGLFPQKGRAVE</sequence>
<keyword evidence="6 9" id="KW-1133">Transmembrane helix</keyword>
<dbReference type="AlphaFoldDB" id="A0A1A7NVW7"/>
<keyword evidence="2" id="KW-0813">Transport</keyword>
<dbReference type="Pfam" id="PF02653">
    <property type="entry name" value="BPD_transp_2"/>
    <property type="match status" value="1"/>
</dbReference>
<comment type="similarity">
    <text evidence="8">Belongs to the binding-protein-dependent transport system permease family. LivHM subfamily.</text>
</comment>
<reference evidence="11 12" key="1">
    <citation type="submission" date="2014-11" db="EMBL/GenBank/DDBJ databases">
        <title>Pan-genome of Gallibacterium spp.</title>
        <authorList>
            <person name="Kudirkiene E."/>
            <person name="Bojesen A.M."/>
        </authorList>
    </citation>
    <scope>NUCLEOTIDE SEQUENCE [LARGE SCALE GENOMIC DNA]</scope>
    <source>
        <strain evidence="11 12">F151</strain>
    </source>
</reference>
<evidence type="ECO:0000256" key="7">
    <source>
        <dbReference type="ARBA" id="ARBA00023136"/>
    </source>
</evidence>
<feature type="signal peptide" evidence="10">
    <location>
        <begin position="1"/>
        <end position="30"/>
    </location>
</feature>
<evidence type="ECO:0000256" key="2">
    <source>
        <dbReference type="ARBA" id="ARBA00022448"/>
    </source>
</evidence>
<dbReference type="GO" id="GO:0006865">
    <property type="term" value="P:amino acid transport"/>
    <property type="evidence" value="ECO:0007669"/>
    <property type="project" value="UniProtKB-KW"/>
</dbReference>
<dbReference type="InterPro" id="IPR052157">
    <property type="entry name" value="BCAA_transport_permease"/>
</dbReference>
<feature type="transmembrane region" description="Helical" evidence="9">
    <location>
        <begin position="256"/>
        <end position="281"/>
    </location>
</feature>
<evidence type="ECO:0000313" key="11">
    <source>
        <dbReference type="EMBL" id="OBW93651.1"/>
    </source>
</evidence>
<evidence type="ECO:0000256" key="10">
    <source>
        <dbReference type="SAM" id="SignalP"/>
    </source>
</evidence>
<evidence type="ECO:0000256" key="4">
    <source>
        <dbReference type="ARBA" id="ARBA00022692"/>
    </source>
</evidence>
<evidence type="ECO:0008006" key="13">
    <source>
        <dbReference type="Google" id="ProtNLM"/>
    </source>
</evidence>
<dbReference type="OrthoDB" id="9807115at2"/>
<keyword evidence="5" id="KW-0029">Amino-acid transport</keyword>
<feature type="transmembrane region" description="Helical" evidence="9">
    <location>
        <begin position="508"/>
        <end position="526"/>
    </location>
</feature>
<comment type="subcellular location">
    <subcellularLocation>
        <location evidence="1">Cell inner membrane</location>
        <topology evidence="1">Multi-pass membrane protein</topology>
    </subcellularLocation>
</comment>
<dbReference type="NCBIfam" id="TIGR03409">
    <property type="entry name" value="urea_trans_UrtB"/>
    <property type="match status" value="1"/>
</dbReference>
<evidence type="ECO:0000256" key="9">
    <source>
        <dbReference type="SAM" id="Phobius"/>
    </source>
</evidence>
<gene>
    <name evidence="11" type="ORF">QV01_01770</name>
</gene>
<dbReference type="PANTHER" id="PTHR11795">
    <property type="entry name" value="BRANCHED-CHAIN AMINO ACID TRANSPORT SYSTEM PERMEASE PROTEIN LIVH"/>
    <property type="match status" value="1"/>
</dbReference>
<accession>A0A1A7NVW7</accession>
<dbReference type="GO" id="GO:0005886">
    <property type="term" value="C:plasma membrane"/>
    <property type="evidence" value="ECO:0007669"/>
    <property type="project" value="UniProtKB-SubCell"/>
</dbReference>
<keyword evidence="7 9" id="KW-0472">Membrane</keyword>
<name>A0A1A7NVW7_9PAST</name>
<dbReference type="PANTHER" id="PTHR11795:SF447">
    <property type="entry name" value="ABC TRANSPORTER PERMEASE PROTEIN"/>
    <property type="match status" value="1"/>
</dbReference>
<dbReference type="InterPro" id="IPR017779">
    <property type="entry name" value="ABC_UrtB_bac"/>
</dbReference>
<organism evidence="11 12">
    <name type="scientific">Gallibacterium genomosp. 3</name>
    <dbReference type="NCBI Taxonomy" id="505345"/>
    <lineage>
        <taxon>Bacteria</taxon>
        <taxon>Pseudomonadati</taxon>
        <taxon>Pseudomonadota</taxon>
        <taxon>Gammaproteobacteria</taxon>
        <taxon>Pasteurellales</taxon>
        <taxon>Pasteurellaceae</taxon>
        <taxon>Gallibacterium</taxon>
    </lineage>
</organism>
<evidence type="ECO:0000256" key="5">
    <source>
        <dbReference type="ARBA" id="ARBA00022970"/>
    </source>
</evidence>
<keyword evidence="12" id="KW-1185">Reference proteome</keyword>
<feature type="transmembrane region" description="Helical" evidence="9">
    <location>
        <begin position="313"/>
        <end position="333"/>
    </location>
</feature>
<dbReference type="Proteomes" id="UP000243558">
    <property type="component" value="Unassembled WGS sequence"/>
</dbReference>
<evidence type="ECO:0000256" key="8">
    <source>
        <dbReference type="ARBA" id="ARBA00037998"/>
    </source>
</evidence>
<dbReference type="InterPro" id="IPR001851">
    <property type="entry name" value="ABC_transp_permease"/>
</dbReference>
<dbReference type="RefSeq" id="WP_065238706.1">
    <property type="nucleotide sequence ID" value="NZ_JTJM01000007.1"/>
</dbReference>
<evidence type="ECO:0000256" key="6">
    <source>
        <dbReference type="ARBA" id="ARBA00022989"/>
    </source>
</evidence>
<dbReference type="CDD" id="cd06582">
    <property type="entry name" value="TM_PBP1_LivH_like"/>
    <property type="match status" value="1"/>
</dbReference>
<evidence type="ECO:0000256" key="1">
    <source>
        <dbReference type="ARBA" id="ARBA00004429"/>
    </source>
</evidence>
<dbReference type="GO" id="GO:0022857">
    <property type="term" value="F:transmembrane transporter activity"/>
    <property type="evidence" value="ECO:0007669"/>
    <property type="project" value="InterPro"/>
</dbReference>
<comment type="caution">
    <text evidence="11">The sequence shown here is derived from an EMBL/GenBank/DDBJ whole genome shotgun (WGS) entry which is preliminary data.</text>
</comment>
<dbReference type="EMBL" id="JTJM01000007">
    <property type="protein sequence ID" value="OBW93651.1"/>
    <property type="molecule type" value="Genomic_DNA"/>
</dbReference>
<keyword evidence="10" id="KW-0732">Signal</keyword>
<dbReference type="PATRIC" id="fig|505345.7.peg.356"/>
<keyword evidence="4 9" id="KW-0812">Transmembrane</keyword>
<keyword evidence="3" id="KW-1003">Cell membrane</keyword>
<protein>
    <recommendedName>
        <fullName evidence="13">Urea ABC transporter permease</fullName>
    </recommendedName>
</protein>
<feature type="transmembrane region" description="Helical" evidence="9">
    <location>
        <begin position="393"/>
        <end position="410"/>
    </location>
</feature>
<proteinExistence type="inferred from homology"/>
<evidence type="ECO:0000313" key="12">
    <source>
        <dbReference type="Proteomes" id="UP000243558"/>
    </source>
</evidence>
<feature type="transmembrane region" description="Helical" evidence="9">
    <location>
        <begin position="439"/>
        <end position="458"/>
    </location>
</feature>